<protein>
    <recommendedName>
        <fullName evidence="2">Type IX secretion system protein PorV domain-containing protein</fullName>
    </recommendedName>
</protein>
<keyword evidence="1" id="KW-0732">Signal</keyword>
<gene>
    <name evidence="3" type="ORF">SAMN05443144_13225</name>
</gene>
<dbReference type="Gene3D" id="2.40.160.60">
    <property type="entry name" value="Outer membrane protein transport protein (OMPP1/FadL/TodX)"/>
    <property type="match status" value="1"/>
</dbReference>
<dbReference type="EMBL" id="FQUS01000032">
    <property type="protein sequence ID" value="SHG52647.1"/>
    <property type="molecule type" value="Genomic_DNA"/>
</dbReference>
<evidence type="ECO:0000313" key="3">
    <source>
        <dbReference type="EMBL" id="SHG52647.1"/>
    </source>
</evidence>
<evidence type="ECO:0000259" key="2">
    <source>
        <dbReference type="Pfam" id="PF19572"/>
    </source>
</evidence>
<accession>A0A1M5KIP6</accession>
<feature type="signal peptide" evidence="1">
    <location>
        <begin position="1"/>
        <end position="21"/>
    </location>
</feature>
<dbReference type="SUPFAM" id="SSF56935">
    <property type="entry name" value="Porins"/>
    <property type="match status" value="1"/>
</dbReference>
<reference evidence="3 4" key="1">
    <citation type="submission" date="2016-11" db="EMBL/GenBank/DDBJ databases">
        <authorList>
            <person name="Jaros S."/>
            <person name="Januszkiewicz K."/>
            <person name="Wedrychowicz H."/>
        </authorList>
    </citation>
    <scope>NUCLEOTIDE SEQUENCE [LARGE SCALE GENOMIC DNA]</scope>
    <source>
        <strain evidence="3 4">DSM 21986</strain>
    </source>
</reference>
<organism evidence="3 4">
    <name type="scientific">Fodinibius roseus</name>
    <dbReference type="NCBI Taxonomy" id="1194090"/>
    <lineage>
        <taxon>Bacteria</taxon>
        <taxon>Pseudomonadati</taxon>
        <taxon>Balneolota</taxon>
        <taxon>Balneolia</taxon>
        <taxon>Balneolales</taxon>
        <taxon>Balneolaceae</taxon>
        <taxon>Fodinibius</taxon>
    </lineage>
</organism>
<dbReference type="OrthoDB" id="9758448at2"/>
<dbReference type="STRING" id="1194090.SAMN05443144_13225"/>
<feature type="domain" description="Type IX secretion system protein PorV" evidence="2">
    <location>
        <begin position="27"/>
        <end position="258"/>
    </location>
</feature>
<evidence type="ECO:0000313" key="4">
    <source>
        <dbReference type="Proteomes" id="UP000184041"/>
    </source>
</evidence>
<name>A0A1M5KIP6_9BACT</name>
<dbReference type="NCBIfam" id="NF033709">
    <property type="entry name" value="PorV_fam"/>
    <property type="match status" value="1"/>
</dbReference>
<keyword evidence="4" id="KW-1185">Reference proteome</keyword>
<dbReference type="RefSeq" id="WP_073068236.1">
    <property type="nucleotide sequence ID" value="NZ_FQUS01000032.1"/>
</dbReference>
<sequence>MKKLSSIAFAALVLLPLLTYSQGNLVNVPALRVEPDPISTGRGMTGVAQADQGQALYWNPAGLAYQKGWQLKGTRFNYLPGLNDLSYNYVSVQKHLDDWSTLGGHITYLDLGSQIGQDPKGNPTGDISSHEVAIGLSYGRIAIPNTLTLGLGVRYTSSKLATSGQFADSLSAKTGNAISFDMGMFYEPGEWFIGSVPVIPTIGVSITNFGGRMEYSDSGFKNPLPTLLRVGVENTFLLDENAINTLAVSVEVSKYMVRMDSTGAEAPLKSLFNSWGRYEYYNGKEDVSVGLGKQLMYGVGLEYWYNNLLAVRGGYYNESQANGGSKFLTTGMSVRFSYLQLNGSFAIPQNDTEINNYFRFGINLRF</sequence>
<evidence type="ECO:0000256" key="1">
    <source>
        <dbReference type="SAM" id="SignalP"/>
    </source>
</evidence>
<dbReference type="AlphaFoldDB" id="A0A1M5KIP6"/>
<dbReference type="InterPro" id="IPR045741">
    <property type="entry name" value="PorV"/>
</dbReference>
<proteinExistence type="predicted"/>
<dbReference type="Proteomes" id="UP000184041">
    <property type="component" value="Unassembled WGS sequence"/>
</dbReference>
<feature type="chain" id="PRO_5012748030" description="Type IX secretion system protein PorV domain-containing protein" evidence="1">
    <location>
        <begin position="22"/>
        <end position="366"/>
    </location>
</feature>
<dbReference type="Pfam" id="PF19572">
    <property type="entry name" value="PorV"/>
    <property type="match status" value="1"/>
</dbReference>